<reference evidence="8 9" key="1">
    <citation type="submission" date="2015-11" db="EMBL/GenBank/DDBJ databases">
        <title>Draft genome of Sulfurovum riftiae 1812E, a member of the Epsilonproteobacteria isolated from the tube of the deep-sea hydrothermal vent tubewom Riftia pachyptila.</title>
        <authorList>
            <person name="Vetriani C."/>
            <person name="Giovannelli D."/>
        </authorList>
    </citation>
    <scope>NUCLEOTIDE SEQUENCE [LARGE SCALE GENOMIC DNA]</scope>
    <source>
        <strain evidence="8 9">1812E</strain>
    </source>
</reference>
<evidence type="ECO:0000256" key="5">
    <source>
        <dbReference type="ARBA" id="ARBA00023136"/>
    </source>
</evidence>
<keyword evidence="3 6" id="KW-0812">Transmembrane</keyword>
<keyword evidence="2" id="KW-1003">Cell membrane</keyword>
<evidence type="ECO:0000256" key="2">
    <source>
        <dbReference type="ARBA" id="ARBA00022475"/>
    </source>
</evidence>
<keyword evidence="4 6" id="KW-1133">Transmembrane helix</keyword>
<evidence type="ECO:0000256" key="4">
    <source>
        <dbReference type="ARBA" id="ARBA00022989"/>
    </source>
</evidence>
<feature type="transmembrane region" description="Helical" evidence="6">
    <location>
        <begin position="39"/>
        <end position="59"/>
    </location>
</feature>
<evidence type="ECO:0000256" key="3">
    <source>
        <dbReference type="ARBA" id="ARBA00022692"/>
    </source>
</evidence>
<dbReference type="EMBL" id="LNKT01000002">
    <property type="protein sequence ID" value="KYJ87285.1"/>
    <property type="molecule type" value="Genomic_DNA"/>
</dbReference>
<dbReference type="AlphaFoldDB" id="A0A151CIC2"/>
<organism evidence="8 9">
    <name type="scientific">Sulfurovum riftiae</name>
    <dbReference type="NCBI Taxonomy" id="1630136"/>
    <lineage>
        <taxon>Bacteria</taxon>
        <taxon>Pseudomonadati</taxon>
        <taxon>Campylobacterota</taxon>
        <taxon>Epsilonproteobacteria</taxon>
        <taxon>Campylobacterales</taxon>
        <taxon>Sulfurovaceae</taxon>
        <taxon>Sulfurovum</taxon>
    </lineage>
</organism>
<dbReference type="RefSeq" id="WP_067329031.1">
    <property type="nucleotide sequence ID" value="NZ_LNKT01000002.1"/>
</dbReference>
<evidence type="ECO:0000259" key="7">
    <source>
        <dbReference type="Pfam" id="PF13396"/>
    </source>
</evidence>
<evidence type="ECO:0000313" key="9">
    <source>
        <dbReference type="Proteomes" id="UP000075359"/>
    </source>
</evidence>
<evidence type="ECO:0000256" key="1">
    <source>
        <dbReference type="ARBA" id="ARBA00004651"/>
    </source>
</evidence>
<protein>
    <recommendedName>
        <fullName evidence="7">Cardiolipin synthase N-terminal domain-containing protein</fullName>
    </recommendedName>
</protein>
<dbReference type="OrthoDB" id="5348497at2"/>
<accession>A0A151CIC2</accession>
<keyword evidence="9" id="KW-1185">Reference proteome</keyword>
<gene>
    <name evidence="8" type="ORF">AS592_02800</name>
</gene>
<dbReference type="STRING" id="1630136.AS592_02800"/>
<feature type="domain" description="Cardiolipin synthase N-terminal" evidence="7">
    <location>
        <begin position="18"/>
        <end position="61"/>
    </location>
</feature>
<dbReference type="Pfam" id="PF13396">
    <property type="entry name" value="PLDc_N"/>
    <property type="match status" value="1"/>
</dbReference>
<dbReference type="GO" id="GO:0005886">
    <property type="term" value="C:plasma membrane"/>
    <property type="evidence" value="ECO:0007669"/>
    <property type="project" value="UniProtKB-SubCell"/>
</dbReference>
<dbReference type="InterPro" id="IPR027379">
    <property type="entry name" value="CLS_N"/>
</dbReference>
<sequence length="65" mass="7618">MEMIGGLIGMIIGVAIFIFWIWALIDIIKNDFKDSATKVIWFILVFFLYFLGAAIYYFFGREQKV</sequence>
<dbReference type="Proteomes" id="UP000075359">
    <property type="component" value="Unassembled WGS sequence"/>
</dbReference>
<comment type="subcellular location">
    <subcellularLocation>
        <location evidence="1">Cell membrane</location>
        <topology evidence="1">Multi-pass membrane protein</topology>
    </subcellularLocation>
</comment>
<name>A0A151CIC2_9BACT</name>
<evidence type="ECO:0000313" key="8">
    <source>
        <dbReference type="EMBL" id="KYJ87285.1"/>
    </source>
</evidence>
<evidence type="ECO:0000256" key="6">
    <source>
        <dbReference type="SAM" id="Phobius"/>
    </source>
</evidence>
<feature type="transmembrane region" description="Helical" evidence="6">
    <location>
        <begin position="6"/>
        <end position="27"/>
    </location>
</feature>
<comment type="caution">
    <text evidence="8">The sequence shown here is derived from an EMBL/GenBank/DDBJ whole genome shotgun (WGS) entry which is preliminary data.</text>
</comment>
<keyword evidence="5 6" id="KW-0472">Membrane</keyword>
<proteinExistence type="predicted"/>